<evidence type="ECO:0000256" key="1">
    <source>
        <dbReference type="SAM" id="Phobius"/>
    </source>
</evidence>
<organism evidence="2 3">
    <name type="scientific">Neoaquamicrobium microcysteis</name>
    <dbReference type="NCBI Taxonomy" id="2682781"/>
    <lineage>
        <taxon>Bacteria</taxon>
        <taxon>Pseudomonadati</taxon>
        <taxon>Pseudomonadota</taxon>
        <taxon>Alphaproteobacteria</taxon>
        <taxon>Hyphomicrobiales</taxon>
        <taxon>Phyllobacteriaceae</taxon>
        <taxon>Neoaquamicrobium</taxon>
    </lineage>
</organism>
<dbReference type="Proteomes" id="UP000323258">
    <property type="component" value="Unassembled WGS sequence"/>
</dbReference>
<sequence>MSDRGPTVINTGGGGGGGGWAVAIILAVVLVVGALWIFGGLNLGGADRNIDVTLDVPDVTIEQPAGN</sequence>
<name>A0A5D4GZT2_9HYPH</name>
<keyword evidence="1" id="KW-1133">Transmembrane helix</keyword>
<feature type="transmembrane region" description="Helical" evidence="1">
    <location>
        <begin position="20"/>
        <end position="38"/>
    </location>
</feature>
<dbReference type="AlphaFoldDB" id="A0A5D4GZT2"/>
<comment type="caution">
    <text evidence="2">The sequence shown here is derived from an EMBL/GenBank/DDBJ whole genome shotgun (WGS) entry which is preliminary data.</text>
</comment>
<accession>A0A5D4GZT2</accession>
<gene>
    <name evidence="2" type="ORF">FY036_13325</name>
</gene>
<evidence type="ECO:0000313" key="2">
    <source>
        <dbReference type="EMBL" id="TYR32060.1"/>
    </source>
</evidence>
<keyword evidence="1" id="KW-0472">Membrane</keyword>
<reference evidence="2 3" key="1">
    <citation type="submission" date="2019-08" db="EMBL/GenBank/DDBJ databases">
        <authorList>
            <person name="Seo Y.L."/>
        </authorList>
    </citation>
    <scope>NUCLEOTIDE SEQUENCE [LARGE SCALE GENOMIC DNA]</scope>
    <source>
        <strain evidence="2 3">MaA-C15</strain>
    </source>
</reference>
<dbReference type="EMBL" id="VSZS01000063">
    <property type="protein sequence ID" value="TYR32060.1"/>
    <property type="molecule type" value="Genomic_DNA"/>
</dbReference>
<keyword evidence="3" id="KW-1185">Reference proteome</keyword>
<reference evidence="2 3" key="2">
    <citation type="submission" date="2019-09" db="EMBL/GenBank/DDBJ databases">
        <title>Mesorhizobium sp. MaA-C15 isolated from Microcystis aeruginosa.</title>
        <authorList>
            <person name="Jeong S.E."/>
            <person name="Jin H.M."/>
            <person name="Jeon C.O."/>
        </authorList>
    </citation>
    <scope>NUCLEOTIDE SEQUENCE [LARGE SCALE GENOMIC DNA]</scope>
    <source>
        <strain evidence="2 3">MaA-C15</strain>
    </source>
</reference>
<evidence type="ECO:0000313" key="3">
    <source>
        <dbReference type="Proteomes" id="UP000323258"/>
    </source>
</evidence>
<protein>
    <submittedName>
        <fullName evidence="2">Uncharacterized protein</fullName>
    </submittedName>
</protein>
<proteinExistence type="predicted"/>
<keyword evidence="1" id="KW-0812">Transmembrane</keyword>
<dbReference type="RefSeq" id="WP_148915218.1">
    <property type="nucleotide sequence ID" value="NZ_VSZS01000063.1"/>
</dbReference>